<accession>A0A177EIF6</accession>
<evidence type="ECO:0000313" key="3">
    <source>
        <dbReference type="Proteomes" id="UP000185944"/>
    </source>
</evidence>
<dbReference type="OrthoDB" id="2195600at2759"/>
<dbReference type="RefSeq" id="XP_067545269.1">
    <property type="nucleotide sequence ID" value="XM_067687561.1"/>
</dbReference>
<proteinExistence type="predicted"/>
<keyword evidence="3" id="KW-1185">Reference proteome</keyword>
<feature type="compositionally biased region" description="Basic and acidic residues" evidence="1">
    <location>
        <begin position="26"/>
        <end position="51"/>
    </location>
</feature>
<feature type="region of interest" description="Disordered" evidence="1">
    <location>
        <begin position="20"/>
        <end position="51"/>
    </location>
</feature>
<dbReference type="VEuPathDB" id="MicrosporidiaDB:NEDG_00143"/>
<evidence type="ECO:0000313" key="2">
    <source>
        <dbReference type="EMBL" id="OAG31668.1"/>
    </source>
</evidence>
<dbReference type="AlphaFoldDB" id="A0A177EIF6"/>
<dbReference type="EMBL" id="LTDL01000014">
    <property type="protein sequence ID" value="OAG31668.1"/>
    <property type="molecule type" value="Genomic_DNA"/>
</dbReference>
<organism evidence="2 3">
    <name type="scientific">Nematocida displodere</name>
    <dbReference type="NCBI Taxonomy" id="1805483"/>
    <lineage>
        <taxon>Eukaryota</taxon>
        <taxon>Fungi</taxon>
        <taxon>Fungi incertae sedis</taxon>
        <taxon>Microsporidia</taxon>
        <taxon>Nematocida</taxon>
    </lineage>
</organism>
<name>A0A177EIF6_9MICR</name>
<protein>
    <submittedName>
        <fullName evidence="2">Uncharacterized protein</fullName>
    </submittedName>
</protein>
<comment type="caution">
    <text evidence="2">The sequence shown here is derived from an EMBL/GenBank/DDBJ whole genome shotgun (WGS) entry which is preliminary data.</text>
</comment>
<gene>
    <name evidence="2" type="ORF">NEDG_00143</name>
</gene>
<sequence length="228" mass="27146">MRREEVFGRQERWNGEDSEILEEGDRDILESPEEEVHTRTQVNHEKRAHLRDRGYKRNNKPLIWKTEIEEYIDEPTFLNDGAVLKIFTEKVERAYTPRRLRYDLYYKNLPLQSDCNTNEEELMEGSKQLIESQIVTVRERLRLRIKEENCLLHKSKRLHVVLKQFGYMSGASSIYALLAKSYVTGKRAILTEMEVITNRLSSLYARILIDARYLQKCSEFLERKTIIM</sequence>
<evidence type="ECO:0000256" key="1">
    <source>
        <dbReference type="SAM" id="MobiDB-lite"/>
    </source>
</evidence>
<dbReference type="GeneID" id="93646493"/>
<dbReference type="Proteomes" id="UP000185944">
    <property type="component" value="Unassembled WGS sequence"/>
</dbReference>
<reference evidence="2 3" key="1">
    <citation type="submission" date="2016-02" db="EMBL/GenBank/DDBJ databases">
        <title>Discovery of a natural microsporidian pathogen with a broad tissue tropism in Caenorhabditis elegans.</title>
        <authorList>
            <person name="Luallen R.J."/>
            <person name="Reinke A.W."/>
            <person name="Tong L."/>
            <person name="Botts M.R."/>
            <person name="Felix M.-A."/>
            <person name="Troemel E.R."/>
        </authorList>
    </citation>
    <scope>NUCLEOTIDE SEQUENCE [LARGE SCALE GENOMIC DNA]</scope>
    <source>
        <strain evidence="2 3">JUm2807</strain>
    </source>
</reference>